<dbReference type="InterPro" id="IPR037523">
    <property type="entry name" value="VOC_core"/>
</dbReference>
<accession>A0ABT8T2C7</accession>
<comment type="caution">
    <text evidence="2">The sequence shown here is derived from an EMBL/GenBank/DDBJ whole genome shotgun (WGS) entry which is preliminary data.</text>
</comment>
<organism evidence="2 3">
    <name type="scientific">Rhizobium oryzicola</name>
    <dbReference type="NCBI Taxonomy" id="1232668"/>
    <lineage>
        <taxon>Bacteria</taxon>
        <taxon>Pseudomonadati</taxon>
        <taxon>Pseudomonadota</taxon>
        <taxon>Alphaproteobacteria</taxon>
        <taxon>Hyphomicrobiales</taxon>
        <taxon>Rhizobiaceae</taxon>
        <taxon>Rhizobium/Agrobacterium group</taxon>
        <taxon>Rhizobium</taxon>
    </lineage>
</organism>
<feature type="domain" description="VOC" evidence="1">
    <location>
        <begin position="9"/>
        <end position="134"/>
    </location>
</feature>
<sequence length="142" mass="15546">MTFPFLPVGIDHVVFLVDDLERAMRFYRDVLGCRPGYTYPALGMEQVWFGSSLIVLWDVTHPGAASAVPAVAGGRNVDHVCLATSPFDHDDLRAHLASHGVEIVREAMHGGARGMGHSFYIHDLFGNKLEIKGPAEYPDGRG</sequence>
<dbReference type="Proteomes" id="UP001169006">
    <property type="component" value="Unassembled WGS sequence"/>
</dbReference>
<protein>
    <submittedName>
        <fullName evidence="2">VOC family protein</fullName>
    </submittedName>
</protein>
<evidence type="ECO:0000259" key="1">
    <source>
        <dbReference type="PROSITE" id="PS51819"/>
    </source>
</evidence>
<gene>
    <name evidence="2" type="ORF">Q2T52_21055</name>
</gene>
<evidence type="ECO:0000313" key="3">
    <source>
        <dbReference type="Proteomes" id="UP001169006"/>
    </source>
</evidence>
<dbReference type="PANTHER" id="PTHR21366:SF14">
    <property type="entry name" value="GLYOXALASE DOMAIN-CONTAINING PROTEIN 5"/>
    <property type="match status" value="1"/>
</dbReference>
<dbReference type="SUPFAM" id="SSF54593">
    <property type="entry name" value="Glyoxalase/Bleomycin resistance protein/Dihydroxybiphenyl dioxygenase"/>
    <property type="match status" value="1"/>
</dbReference>
<reference evidence="2" key="1">
    <citation type="journal article" date="2015" name="Int. J. Syst. Evol. Microbiol.">
        <title>Rhizobium oryzicola sp. nov., potential plant-growth-promoting endophytic bacteria isolated from rice roots.</title>
        <authorList>
            <person name="Zhang X.X."/>
            <person name="Gao J.S."/>
            <person name="Cao Y.H."/>
            <person name="Sheirdil R.A."/>
            <person name="Wang X.C."/>
            <person name="Zhang L."/>
        </authorList>
    </citation>
    <scope>NUCLEOTIDE SEQUENCE</scope>
    <source>
        <strain evidence="2">05753</strain>
    </source>
</reference>
<dbReference type="InterPro" id="IPR050383">
    <property type="entry name" value="GlyoxalaseI/FosfomycinResist"/>
</dbReference>
<keyword evidence="3" id="KW-1185">Reference proteome</keyword>
<dbReference type="InterPro" id="IPR029068">
    <property type="entry name" value="Glyas_Bleomycin-R_OHBP_Dase"/>
</dbReference>
<dbReference type="PANTHER" id="PTHR21366">
    <property type="entry name" value="GLYOXALASE FAMILY PROTEIN"/>
    <property type="match status" value="1"/>
</dbReference>
<dbReference type="Gene3D" id="3.10.180.10">
    <property type="entry name" value="2,3-Dihydroxybiphenyl 1,2-Dioxygenase, domain 1"/>
    <property type="match status" value="1"/>
</dbReference>
<dbReference type="InterPro" id="IPR004360">
    <property type="entry name" value="Glyas_Fos-R_dOase_dom"/>
</dbReference>
<dbReference type="RefSeq" id="WP_302078827.1">
    <property type="nucleotide sequence ID" value="NZ_JAUKWQ010000009.1"/>
</dbReference>
<proteinExistence type="predicted"/>
<reference evidence="2" key="2">
    <citation type="submission" date="2023-07" db="EMBL/GenBank/DDBJ databases">
        <authorList>
            <person name="Sun H."/>
        </authorList>
    </citation>
    <scope>NUCLEOTIDE SEQUENCE</scope>
    <source>
        <strain evidence="2">05753</strain>
    </source>
</reference>
<dbReference type="EMBL" id="JAUKWQ010000009">
    <property type="protein sequence ID" value="MDO1584584.1"/>
    <property type="molecule type" value="Genomic_DNA"/>
</dbReference>
<dbReference type="Pfam" id="PF00903">
    <property type="entry name" value="Glyoxalase"/>
    <property type="match status" value="1"/>
</dbReference>
<name>A0ABT8T2C7_9HYPH</name>
<evidence type="ECO:0000313" key="2">
    <source>
        <dbReference type="EMBL" id="MDO1584584.1"/>
    </source>
</evidence>
<dbReference type="PROSITE" id="PS51819">
    <property type="entry name" value="VOC"/>
    <property type="match status" value="1"/>
</dbReference>